<dbReference type="Pfam" id="PF00331">
    <property type="entry name" value="Glyco_hydro_10"/>
    <property type="match status" value="1"/>
</dbReference>
<keyword evidence="9 12" id="KW-0326">Glycosidase</keyword>
<comment type="similarity">
    <text evidence="4 12">Belongs to the glycosyl hydrolase 10 (cellulase F) family.</text>
</comment>
<feature type="active site" description="Nucleophile" evidence="11">
    <location>
        <position position="258"/>
    </location>
</feature>
<name>A0A9N9LBG0_9HELO</name>
<comment type="pathway">
    <text evidence="3">Glycan degradation; xylan degradation.</text>
</comment>
<dbReference type="Gene3D" id="3.20.20.80">
    <property type="entry name" value="Glycosidases"/>
    <property type="match status" value="1"/>
</dbReference>
<keyword evidence="8 12" id="KW-0119">Carbohydrate metabolism</keyword>
<comment type="catalytic activity">
    <reaction evidence="1 12">
        <text>Endohydrolysis of (1-&gt;4)-beta-D-xylosidic linkages in xylans.</text>
        <dbReference type="EC" id="3.2.1.8"/>
    </reaction>
</comment>
<reference evidence="15" key="1">
    <citation type="submission" date="2021-07" db="EMBL/GenBank/DDBJ databases">
        <authorList>
            <person name="Durling M."/>
        </authorList>
    </citation>
    <scope>NUCLEOTIDE SEQUENCE</scope>
</reference>
<evidence type="ECO:0000256" key="10">
    <source>
        <dbReference type="ARBA" id="ARBA00023326"/>
    </source>
</evidence>
<evidence type="ECO:0000256" key="7">
    <source>
        <dbReference type="ARBA" id="ARBA00022801"/>
    </source>
</evidence>
<keyword evidence="10 12" id="KW-0624">Polysaccharide degradation</keyword>
<dbReference type="Proteomes" id="UP000696280">
    <property type="component" value="Unassembled WGS sequence"/>
</dbReference>
<protein>
    <recommendedName>
        <fullName evidence="12">Beta-xylanase</fullName>
        <ecNumber evidence="12">3.2.1.8</ecNumber>
    </recommendedName>
</protein>
<evidence type="ECO:0000256" key="2">
    <source>
        <dbReference type="ARBA" id="ARBA00004613"/>
    </source>
</evidence>
<dbReference type="SMART" id="SM00633">
    <property type="entry name" value="Glyco_10"/>
    <property type="match status" value="1"/>
</dbReference>
<comment type="caution">
    <text evidence="15">The sequence shown here is derived from an EMBL/GenBank/DDBJ whole genome shotgun (WGS) entry which is preliminary data.</text>
</comment>
<dbReference type="SUPFAM" id="SSF51445">
    <property type="entry name" value="(Trans)glycosidases"/>
    <property type="match status" value="1"/>
</dbReference>
<dbReference type="GO" id="GO:0031176">
    <property type="term" value="F:endo-1,4-beta-xylanase activity"/>
    <property type="evidence" value="ECO:0007669"/>
    <property type="project" value="UniProtKB-EC"/>
</dbReference>
<dbReference type="GO" id="GO:0005576">
    <property type="term" value="C:extracellular region"/>
    <property type="evidence" value="ECO:0007669"/>
    <property type="project" value="UniProtKB-SubCell"/>
</dbReference>
<gene>
    <name evidence="15" type="ORF">HYFRA_00013746</name>
</gene>
<proteinExistence type="inferred from homology"/>
<organism evidence="15 16">
    <name type="scientific">Hymenoscyphus fraxineus</name>
    <dbReference type="NCBI Taxonomy" id="746836"/>
    <lineage>
        <taxon>Eukaryota</taxon>
        <taxon>Fungi</taxon>
        <taxon>Dikarya</taxon>
        <taxon>Ascomycota</taxon>
        <taxon>Pezizomycotina</taxon>
        <taxon>Leotiomycetes</taxon>
        <taxon>Helotiales</taxon>
        <taxon>Helotiaceae</taxon>
        <taxon>Hymenoscyphus</taxon>
    </lineage>
</organism>
<dbReference type="EMBL" id="CAJVRL010000121">
    <property type="protein sequence ID" value="CAG8961966.1"/>
    <property type="molecule type" value="Genomic_DNA"/>
</dbReference>
<dbReference type="PROSITE" id="PS00591">
    <property type="entry name" value="GH10_1"/>
    <property type="match status" value="1"/>
</dbReference>
<dbReference type="AlphaFoldDB" id="A0A9N9LBG0"/>
<accession>A0A9N9LBG0</accession>
<dbReference type="PANTHER" id="PTHR31490">
    <property type="entry name" value="GLYCOSYL HYDROLASE"/>
    <property type="match status" value="1"/>
</dbReference>
<keyword evidence="5" id="KW-0964">Secreted</keyword>
<dbReference type="OrthoDB" id="3055998at2759"/>
<evidence type="ECO:0000256" key="3">
    <source>
        <dbReference type="ARBA" id="ARBA00004851"/>
    </source>
</evidence>
<evidence type="ECO:0000256" key="13">
    <source>
        <dbReference type="SAM" id="SignalP"/>
    </source>
</evidence>
<comment type="subcellular location">
    <subcellularLocation>
        <location evidence="2">Secreted</location>
    </subcellularLocation>
</comment>
<dbReference type="PRINTS" id="PR00134">
    <property type="entry name" value="GLHYDRLASE10"/>
</dbReference>
<keyword evidence="13" id="KW-0732">Signal</keyword>
<sequence>MQLSHLLSLSFLLMLVDGQLNTLAKKAGLKYFGSASDIVDVEALDERYASILSDRREFGALTPANGMKWFAIEPSPGVFNFSYGDVVADYAARNKQYLRCHTLVWHSQLAPWVENTNWTKQTLTAVIIRHITHTVTHYKNRCYAWDVVNEALNEDGTFRNSTFYNILGSSFLSLAFHTAHAADPKAKLYYNDYNLESPSPKSHAVINKIVKPLLREGVPIHGVGMQAHLKGYERPSRGEMVDVMRAYGRLGVEVGVTELDVRILLPSSPQKMAEQSAAYADITSACVEVEACIGITVWDFWDPVSWVPSVFPGEGDATLYYANFTRHPAYSGVIQALKTGGGSKPLES</sequence>
<evidence type="ECO:0000256" key="1">
    <source>
        <dbReference type="ARBA" id="ARBA00000681"/>
    </source>
</evidence>
<evidence type="ECO:0000256" key="4">
    <source>
        <dbReference type="ARBA" id="ARBA00007495"/>
    </source>
</evidence>
<feature type="domain" description="GH10" evidence="14">
    <location>
        <begin position="35"/>
        <end position="336"/>
    </location>
</feature>
<dbReference type="PANTHER" id="PTHR31490:SF35">
    <property type="entry name" value="ENDO-1,4-BETA-XYLANASE"/>
    <property type="match status" value="1"/>
</dbReference>
<evidence type="ECO:0000256" key="6">
    <source>
        <dbReference type="ARBA" id="ARBA00022651"/>
    </source>
</evidence>
<evidence type="ECO:0000259" key="14">
    <source>
        <dbReference type="PROSITE" id="PS51760"/>
    </source>
</evidence>
<dbReference type="InterPro" id="IPR031158">
    <property type="entry name" value="GH10_AS"/>
</dbReference>
<feature type="signal peptide" evidence="13">
    <location>
        <begin position="1"/>
        <end position="18"/>
    </location>
</feature>
<dbReference type="EC" id="3.2.1.8" evidence="12"/>
<feature type="chain" id="PRO_5040489907" description="Beta-xylanase" evidence="13">
    <location>
        <begin position="19"/>
        <end position="348"/>
    </location>
</feature>
<dbReference type="InterPro" id="IPR001000">
    <property type="entry name" value="GH10_dom"/>
</dbReference>
<evidence type="ECO:0000256" key="11">
    <source>
        <dbReference type="PROSITE-ProRule" id="PRU10061"/>
    </source>
</evidence>
<keyword evidence="6" id="KW-0858">Xylan degradation</keyword>
<evidence type="ECO:0000256" key="12">
    <source>
        <dbReference type="RuleBase" id="RU361174"/>
    </source>
</evidence>
<keyword evidence="16" id="KW-1185">Reference proteome</keyword>
<evidence type="ECO:0000313" key="15">
    <source>
        <dbReference type="EMBL" id="CAG8961966.1"/>
    </source>
</evidence>
<keyword evidence="7 12" id="KW-0378">Hydrolase</keyword>
<evidence type="ECO:0000256" key="9">
    <source>
        <dbReference type="ARBA" id="ARBA00023295"/>
    </source>
</evidence>
<dbReference type="InterPro" id="IPR044846">
    <property type="entry name" value="GH10"/>
</dbReference>
<dbReference type="PROSITE" id="PS51760">
    <property type="entry name" value="GH10_2"/>
    <property type="match status" value="1"/>
</dbReference>
<evidence type="ECO:0000313" key="16">
    <source>
        <dbReference type="Proteomes" id="UP000696280"/>
    </source>
</evidence>
<dbReference type="GO" id="GO:0045493">
    <property type="term" value="P:xylan catabolic process"/>
    <property type="evidence" value="ECO:0007669"/>
    <property type="project" value="UniProtKB-KW"/>
</dbReference>
<dbReference type="InterPro" id="IPR017853">
    <property type="entry name" value="GH"/>
</dbReference>
<evidence type="ECO:0000256" key="5">
    <source>
        <dbReference type="ARBA" id="ARBA00022525"/>
    </source>
</evidence>
<evidence type="ECO:0000256" key="8">
    <source>
        <dbReference type="ARBA" id="ARBA00023277"/>
    </source>
</evidence>